<evidence type="ECO:0000256" key="1">
    <source>
        <dbReference type="ARBA" id="ARBA00001933"/>
    </source>
</evidence>
<dbReference type="RefSeq" id="WP_012993156.1">
    <property type="nucleotide sequence ID" value="NZ_NBZD01000001.1"/>
</dbReference>
<comment type="similarity">
    <text evidence="2">Belongs to the class-V pyridoxal-phosphate-dependent aminotransferase family. NifS/IscS subfamily.</text>
</comment>
<dbReference type="EMBL" id="NBZD01000001">
    <property type="protein sequence ID" value="PNH19926.1"/>
    <property type="molecule type" value="Genomic_DNA"/>
</dbReference>
<dbReference type="InterPro" id="IPR015422">
    <property type="entry name" value="PyrdxlP-dep_Trfase_small"/>
</dbReference>
<dbReference type="Gene3D" id="3.90.1150.10">
    <property type="entry name" value="Aspartate Aminotransferase, domain 1"/>
    <property type="match status" value="1"/>
</dbReference>
<dbReference type="GO" id="GO:0003824">
    <property type="term" value="F:catalytic activity"/>
    <property type="evidence" value="ECO:0007669"/>
    <property type="project" value="UniProtKB-ARBA"/>
</dbReference>
<evidence type="ECO:0000256" key="4">
    <source>
        <dbReference type="ARBA" id="ARBA00022898"/>
    </source>
</evidence>
<protein>
    <recommendedName>
        <fullName evidence="8">Aminotransferase class V domain-containing protein</fullName>
    </recommendedName>
</protein>
<dbReference type="InterPro" id="IPR015424">
    <property type="entry name" value="PyrdxlP-dep_Trfase"/>
</dbReference>
<dbReference type="OMA" id="TGHIFDV"/>
<accession>A0A2J8B5A2</accession>
<dbReference type="Pfam" id="PF00266">
    <property type="entry name" value="Aminotran_5"/>
    <property type="match status" value="1"/>
</dbReference>
<dbReference type="InterPro" id="IPR016454">
    <property type="entry name" value="Cysteine_dSase"/>
</dbReference>
<evidence type="ECO:0000256" key="6">
    <source>
        <dbReference type="ARBA" id="ARBA00023014"/>
    </source>
</evidence>
<comment type="caution">
    <text evidence="9">The sequence shown here is derived from an EMBL/GenBank/DDBJ whole genome shotgun (WGS) entry which is preliminary data.</text>
</comment>
<dbReference type="InterPro" id="IPR015421">
    <property type="entry name" value="PyrdxlP-dep_Trfase_major"/>
</dbReference>
<proteinExistence type="inferred from homology"/>
<keyword evidence="3" id="KW-0479">Metal-binding</keyword>
<evidence type="ECO:0000256" key="3">
    <source>
        <dbReference type="ARBA" id="ARBA00022723"/>
    </source>
</evidence>
<sequence>MNLYFDQTASTLPLPEILDLYLSLSKSTYANPAAIHRLGYEAEQVIKQARKDIAEVLRCRPENLLFTSCATESINTALRGVIAAHPHGGRDIITWDIEHKATLKTCAYLAQKGYNVRYLATTGDLLPDLKELRTALSRETALISISLVNNELGSHPDIAAIVKLRDSLAPQAIIHIDAVQGWTKLPFYPLQTGVDLASFSGHKIYAPKGIGLLYIRKGLRIDPLILGGGQQNGLRSGTENPVLCACLARAAQIQTKSMATNFAYVQDLHNFLVDGLNRAGLGCCPNLPAKYSPYILNVSFPGVNPETLAHALADKEIYVATHSACSSSDNRSHVLDALPIDEARKTSALRISLAPDHEKSDLTALIDALREIVPKLRVKSQDSTLQR</sequence>
<dbReference type="InterPro" id="IPR000192">
    <property type="entry name" value="Aminotrans_V_dom"/>
</dbReference>
<evidence type="ECO:0000313" key="9">
    <source>
        <dbReference type="EMBL" id="PNH19926.1"/>
    </source>
</evidence>
<dbReference type="SUPFAM" id="SSF53383">
    <property type="entry name" value="PLP-dependent transferases"/>
    <property type="match status" value="1"/>
</dbReference>
<organism evidence="9 10">
    <name type="scientific">Mageeibacillus indolicus</name>
    <dbReference type="NCBI Taxonomy" id="884684"/>
    <lineage>
        <taxon>Bacteria</taxon>
        <taxon>Bacillati</taxon>
        <taxon>Bacillota</taxon>
        <taxon>Clostridia</taxon>
        <taxon>Eubacteriales</taxon>
        <taxon>Oscillospiraceae</taxon>
        <taxon>Mageeibacillus</taxon>
    </lineage>
</organism>
<dbReference type="InterPro" id="IPR020578">
    <property type="entry name" value="Aminotrans_V_PyrdxlP_BS"/>
</dbReference>
<reference evidence="10" key="1">
    <citation type="submission" date="2017-04" db="EMBL/GenBank/DDBJ databases">
        <authorList>
            <person name="Bumgarner R.E."/>
            <person name="Fredricks D.N."/>
            <person name="Srinivasan S."/>
        </authorList>
    </citation>
    <scope>NUCLEOTIDE SEQUENCE [LARGE SCALE GENOMIC DNA]</scope>
    <source>
        <strain evidence="10">KA00405</strain>
    </source>
</reference>
<gene>
    <name evidence="9" type="ORF">B7R76_03385</name>
</gene>
<feature type="domain" description="Aminotransferase class V" evidence="8">
    <location>
        <begin position="4"/>
        <end position="365"/>
    </location>
</feature>
<dbReference type="Proteomes" id="UP000236394">
    <property type="component" value="Unassembled WGS sequence"/>
</dbReference>
<dbReference type="GO" id="GO:0051536">
    <property type="term" value="F:iron-sulfur cluster binding"/>
    <property type="evidence" value="ECO:0007669"/>
    <property type="project" value="UniProtKB-KW"/>
</dbReference>
<dbReference type="PROSITE" id="PS00595">
    <property type="entry name" value="AA_TRANSFER_CLASS_5"/>
    <property type="match status" value="1"/>
</dbReference>
<evidence type="ECO:0000313" key="10">
    <source>
        <dbReference type="Proteomes" id="UP000236394"/>
    </source>
</evidence>
<evidence type="ECO:0000256" key="2">
    <source>
        <dbReference type="ARBA" id="ARBA00006490"/>
    </source>
</evidence>
<keyword evidence="4" id="KW-0663">Pyridoxal phosphate</keyword>
<dbReference type="GO" id="GO:0046872">
    <property type="term" value="F:metal ion binding"/>
    <property type="evidence" value="ECO:0007669"/>
    <property type="project" value="UniProtKB-KW"/>
</dbReference>
<dbReference type="PANTHER" id="PTHR11601">
    <property type="entry name" value="CYSTEINE DESULFURYLASE FAMILY MEMBER"/>
    <property type="match status" value="1"/>
</dbReference>
<dbReference type="Gene3D" id="1.10.260.50">
    <property type="match status" value="1"/>
</dbReference>
<dbReference type="PANTHER" id="PTHR11601:SF50">
    <property type="entry name" value="CYSTEINE DESULFURASE ISCS 2-RELATED"/>
    <property type="match status" value="1"/>
</dbReference>
<evidence type="ECO:0000256" key="7">
    <source>
        <dbReference type="RuleBase" id="RU004504"/>
    </source>
</evidence>
<evidence type="ECO:0000256" key="5">
    <source>
        <dbReference type="ARBA" id="ARBA00023004"/>
    </source>
</evidence>
<dbReference type="AlphaFoldDB" id="A0A2J8B5A2"/>
<comment type="cofactor">
    <cofactor evidence="1 7">
        <name>pyridoxal 5'-phosphate</name>
        <dbReference type="ChEBI" id="CHEBI:597326"/>
    </cofactor>
</comment>
<evidence type="ECO:0000259" key="8">
    <source>
        <dbReference type="Pfam" id="PF00266"/>
    </source>
</evidence>
<dbReference type="PIRSF" id="PIRSF005572">
    <property type="entry name" value="NifS"/>
    <property type="match status" value="1"/>
</dbReference>
<dbReference type="Gene3D" id="3.40.640.10">
    <property type="entry name" value="Type I PLP-dependent aspartate aminotransferase-like (Major domain)"/>
    <property type="match status" value="1"/>
</dbReference>
<keyword evidence="5" id="KW-0408">Iron</keyword>
<keyword evidence="6" id="KW-0411">Iron-sulfur</keyword>
<name>A0A2J8B5A2_9FIRM</name>